<accession>A0ABN7VXN9</accession>
<evidence type="ECO:0000313" key="1">
    <source>
        <dbReference type="EMBL" id="CAG8804644.1"/>
    </source>
</evidence>
<dbReference type="EMBL" id="CAJVQB010024671">
    <property type="protein sequence ID" value="CAG8804644.1"/>
    <property type="molecule type" value="Genomic_DNA"/>
</dbReference>
<protein>
    <submittedName>
        <fullName evidence="1">25901_t:CDS:1</fullName>
    </submittedName>
</protein>
<name>A0ABN7VXN9_GIGMA</name>
<reference evidence="1 2" key="1">
    <citation type="submission" date="2021-06" db="EMBL/GenBank/DDBJ databases">
        <authorList>
            <person name="Kallberg Y."/>
            <person name="Tangrot J."/>
            <person name="Rosling A."/>
        </authorList>
    </citation>
    <scope>NUCLEOTIDE SEQUENCE [LARGE SCALE GENOMIC DNA]</scope>
    <source>
        <strain evidence="1 2">120-4 pot B 10/14</strain>
    </source>
</reference>
<sequence>DFCEEWMSSSAGHLDLTTTGIDCKICSGIRMTLSCSSEGKSVVV</sequence>
<evidence type="ECO:0000313" key="2">
    <source>
        <dbReference type="Proteomes" id="UP000789901"/>
    </source>
</evidence>
<keyword evidence="2" id="KW-1185">Reference proteome</keyword>
<feature type="non-terminal residue" evidence="1">
    <location>
        <position position="1"/>
    </location>
</feature>
<dbReference type="Proteomes" id="UP000789901">
    <property type="component" value="Unassembled WGS sequence"/>
</dbReference>
<proteinExistence type="predicted"/>
<organism evidence="1 2">
    <name type="scientific">Gigaspora margarita</name>
    <dbReference type="NCBI Taxonomy" id="4874"/>
    <lineage>
        <taxon>Eukaryota</taxon>
        <taxon>Fungi</taxon>
        <taxon>Fungi incertae sedis</taxon>
        <taxon>Mucoromycota</taxon>
        <taxon>Glomeromycotina</taxon>
        <taxon>Glomeromycetes</taxon>
        <taxon>Diversisporales</taxon>
        <taxon>Gigasporaceae</taxon>
        <taxon>Gigaspora</taxon>
    </lineage>
</organism>
<gene>
    <name evidence="1" type="ORF">GMARGA_LOCUS23910</name>
</gene>
<comment type="caution">
    <text evidence="1">The sequence shown here is derived from an EMBL/GenBank/DDBJ whole genome shotgun (WGS) entry which is preliminary data.</text>
</comment>